<comment type="caution">
    <text evidence="2">The sequence shown here is derived from an EMBL/GenBank/DDBJ whole genome shotgun (WGS) entry which is preliminary data.</text>
</comment>
<proteinExistence type="predicted"/>
<accession>A0ABP6V484</accession>
<sequence length="81" mass="8518">MGGFLAILVIGYGMVQSLAPRLTGKKSGKVPDGLSVDFHRLYHAGGTDFPGPAPSRGKRQGISGKRDPAYACRSGFNPTAR</sequence>
<organism evidence="2 3">
    <name type="scientific">Zobellella aerophila</name>
    <dbReference type="NCBI Taxonomy" id="870480"/>
    <lineage>
        <taxon>Bacteria</taxon>
        <taxon>Pseudomonadati</taxon>
        <taxon>Pseudomonadota</taxon>
        <taxon>Gammaproteobacteria</taxon>
        <taxon>Aeromonadales</taxon>
        <taxon>Aeromonadaceae</taxon>
        <taxon>Zobellella</taxon>
    </lineage>
</organism>
<evidence type="ECO:0000313" key="3">
    <source>
        <dbReference type="Proteomes" id="UP001500795"/>
    </source>
</evidence>
<evidence type="ECO:0000313" key="2">
    <source>
        <dbReference type="EMBL" id="GAA3528618.1"/>
    </source>
</evidence>
<keyword evidence="3" id="KW-1185">Reference proteome</keyword>
<gene>
    <name evidence="2" type="ORF">GCM10022394_04750</name>
</gene>
<name>A0ABP6V484_9GAMM</name>
<reference evidence="3" key="1">
    <citation type="journal article" date="2019" name="Int. J. Syst. Evol. Microbiol.">
        <title>The Global Catalogue of Microorganisms (GCM) 10K type strain sequencing project: providing services to taxonomists for standard genome sequencing and annotation.</title>
        <authorList>
            <consortium name="The Broad Institute Genomics Platform"/>
            <consortium name="The Broad Institute Genome Sequencing Center for Infectious Disease"/>
            <person name="Wu L."/>
            <person name="Ma J."/>
        </authorList>
    </citation>
    <scope>NUCLEOTIDE SEQUENCE [LARGE SCALE GENOMIC DNA]</scope>
    <source>
        <strain evidence="3">JCM 17110</strain>
    </source>
</reference>
<evidence type="ECO:0000256" key="1">
    <source>
        <dbReference type="SAM" id="MobiDB-lite"/>
    </source>
</evidence>
<protein>
    <submittedName>
        <fullName evidence="2">Uncharacterized protein</fullName>
    </submittedName>
</protein>
<dbReference type="Proteomes" id="UP001500795">
    <property type="component" value="Unassembled WGS sequence"/>
</dbReference>
<feature type="region of interest" description="Disordered" evidence="1">
    <location>
        <begin position="45"/>
        <end position="81"/>
    </location>
</feature>
<dbReference type="EMBL" id="BAABCX010000001">
    <property type="protein sequence ID" value="GAA3528618.1"/>
    <property type="molecule type" value="Genomic_DNA"/>
</dbReference>